<gene>
    <name evidence="2" type="ORF">SADUNF_Sadunf04G0148500</name>
</gene>
<comment type="caution">
    <text evidence="2">The sequence shown here is derived from an EMBL/GenBank/DDBJ whole genome shotgun (WGS) entry which is preliminary data.</text>
</comment>
<accession>A0A835MZM4</accession>
<evidence type="ECO:0000313" key="3">
    <source>
        <dbReference type="Proteomes" id="UP000657918"/>
    </source>
</evidence>
<protein>
    <submittedName>
        <fullName evidence="2">Uncharacterized protein</fullName>
    </submittedName>
</protein>
<dbReference type="AlphaFoldDB" id="A0A835MZM4"/>
<dbReference type="EMBL" id="JADGMS010000004">
    <property type="protein sequence ID" value="KAF9684727.1"/>
    <property type="molecule type" value="Genomic_DNA"/>
</dbReference>
<reference evidence="2 3" key="1">
    <citation type="submission" date="2020-10" db="EMBL/GenBank/DDBJ databases">
        <title>Plant Genome Project.</title>
        <authorList>
            <person name="Zhang R.-G."/>
        </authorList>
    </citation>
    <scope>NUCLEOTIDE SEQUENCE [LARGE SCALE GENOMIC DNA]</scope>
    <source>
        <strain evidence="2">FAFU-HL-1</strain>
        <tissue evidence="2">Leaf</tissue>
    </source>
</reference>
<feature type="region of interest" description="Disordered" evidence="1">
    <location>
        <begin position="46"/>
        <end position="71"/>
    </location>
</feature>
<dbReference type="Proteomes" id="UP000657918">
    <property type="component" value="Chromosome 4"/>
</dbReference>
<evidence type="ECO:0000256" key="1">
    <source>
        <dbReference type="SAM" id="MobiDB-lite"/>
    </source>
</evidence>
<sequence length="102" mass="11160">MHTESHGPWGYSSTTGTVALKICRTNSTFLPLTIAFFGKSPRELKSLRTKGRKGRAGRGLNPADRSPSCCMEDGGVEDDVRKMMLAPDGPYLEWIGQPGLFD</sequence>
<organism evidence="2 3">
    <name type="scientific">Salix dunnii</name>
    <dbReference type="NCBI Taxonomy" id="1413687"/>
    <lineage>
        <taxon>Eukaryota</taxon>
        <taxon>Viridiplantae</taxon>
        <taxon>Streptophyta</taxon>
        <taxon>Embryophyta</taxon>
        <taxon>Tracheophyta</taxon>
        <taxon>Spermatophyta</taxon>
        <taxon>Magnoliopsida</taxon>
        <taxon>eudicotyledons</taxon>
        <taxon>Gunneridae</taxon>
        <taxon>Pentapetalae</taxon>
        <taxon>rosids</taxon>
        <taxon>fabids</taxon>
        <taxon>Malpighiales</taxon>
        <taxon>Salicaceae</taxon>
        <taxon>Saliceae</taxon>
        <taxon>Salix</taxon>
    </lineage>
</organism>
<name>A0A835MZM4_9ROSI</name>
<evidence type="ECO:0000313" key="2">
    <source>
        <dbReference type="EMBL" id="KAF9684727.1"/>
    </source>
</evidence>
<keyword evidence="3" id="KW-1185">Reference proteome</keyword>
<proteinExistence type="predicted"/>
<feature type="compositionally biased region" description="Basic residues" evidence="1">
    <location>
        <begin position="47"/>
        <end position="56"/>
    </location>
</feature>